<evidence type="ECO:0000256" key="1">
    <source>
        <dbReference type="ARBA" id="ARBA00004651"/>
    </source>
</evidence>
<reference evidence="12" key="1">
    <citation type="journal article" date="2019" name="Int. J. Syst. Evol. Microbiol.">
        <title>The Global Catalogue of Microorganisms (GCM) 10K type strain sequencing project: providing services to taxonomists for standard genome sequencing and annotation.</title>
        <authorList>
            <consortium name="The Broad Institute Genomics Platform"/>
            <consortium name="The Broad Institute Genome Sequencing Center for Infectious Disease"/>
            <person name="Wu L."/>
            <person name="Ma J."/>
        </authorList>
    </citation>
    <scope>NUCLEOTIDE SEQUENCE [LARGE SCALE GENOMIC DNA]</scope>
    <source>
        <strain evidence="12">JCM 31037</strain>
    </source>
</reference>
<dbReference type="RefSeq" id="WP_377579061.1">
    <property type="nucleotide sequence ID" value="NZ_JBHTMP010000110.1"/>
</dbReference>
<dbReference type="InterPro" id="IPR050297">
    <property type="entry name" value="LipidA_mod_glycosyltrf_83"/>
</dbReference>
<protein>
    <submittedName>
        <fullName evidence="11">ArnT family glycosyltransferase</fullName>
        <ecNumber evidence="11">2.4.-.-</ecNumber>
    </submittedName>
</protein>
<feature type="transmembrane region" description="Helical" evidence="9">
    <location>
        <begin position="34"/>
        <end position="53"/>
    </location>
</feature>
<feature type="transmembrane region" description="Helical" evidence="9">
    <location>
        <begin position="323"/>
        <end position="341"/>
    </location>
</feature>
<dbReference type="GO" id="GO:0016757">
    <property type="term" value="F:glycosyltransferase activity"/>
    <property type="evidence" value="ECO:0007669"/>
    <property type="project" value="UniProtKB-KW"/>
</dbReference>
<feature type="domain" description="Glycosyltransferase RgtA/B/C/D-like" evidence="10">
    <location>
        <begin position="79"/>
        <end position="239"/>
    </location>
</feature>
<feature type="region of interest" description="Disordered" evidence="8">
    <location>
        <begin position="1"/>
        <end position="29"/>
    </location>
</feature>
<feature type="transmembrane region" description="Helical" evidence="9">
    <location>
        <begin position="132"/>
        <end position="151"/>
    </location>
</feature>
<keyword evidence="5 9" id="KW-0812">Transmembrane</keyword>
<dbReference type="PANTHER" id="PTHR33908:SF11">
    <property type="entry name" value="MEMBRANE PROTEIN"/>
    <property type="match status" value="1"/>
</dbReference>
<feature type="transmembrane region" description="Helical" evidence="9">
    <location>
        <begin position="221"/>
        <end position="239"/>
    </location>
</feature>
<evidence type="ECO:0000256" key="6">
    <source>
        <dbReference type="ARBA" id="ARBA00022989"/>
    </source>
</evidence>
<evidence type="ECO:0000313" key="12">
    <source>
        <dbReference type="Proteomes" id="UP001597260"/>
    </source>
</evidence>
<dbReference type="PANTHER" id="PTHR33908">
    <property type="entry name" value="MANNOSYLTRANSFERASE YKCB-RELATED"/>
    <property type="match status" value="1"/>
</dbReference>
<dbReference type="EMBL" id="JBHTMP010000110">
    <property type="protein sequence ID" value="MFD1326005.1"/>
    <property type="molecule type" value="Genomic_DNA"/>
</dbReference>
<proteinExistence type="predicted"/>
<organism evidence="11 12">
    <name type="scientific">Micromonospora sonneratiae</name>
    <dbReference type="NCBI Taxonomy" id="1184706"/>
    <lineage>
        <taxon>Bacteria</taxon>
        <taxon>Bacillati</taxon>
        <taxon>Actinomycetota</taxon>
        <taxon>Actinomycetes</taxon>
        <taxon>Micromonosporales</taxon>
        <taxon>Micromonosporaceae</taxon>
        <taxon>Micromonospora</taxon>
    </lineage>
</organism>
<evidence type="ECO:0000259" key="10">
    <source>
        <dbReference type="Pfam" id="PF13231"/>
    </source>
</evidence>
<dbReference type="Pfam" id="PF13231">
    <property type="entry name" value="PMT_2"/>
    <property type="match status" value="1"/>
</dbReference>
<feature type="transmembrane region" description="Helical" evidence="9">
    <location>
        <begin position="271"/>
        <end position="288"/>
    </location>
</feature>
<comment type="subcellular location">
    <subcellularLocation>
        <location evidence="1">Cell membrane</location>
        <topology evidence="1">Multi-pass membrane protein</topology>
    </subcellularLocation>
</comment>
<feature type="transmembrane region" description="Helical" evidence="9">
    <location>
        <begin position="102"/>
        <end position="120"/>
    </location>
</feature>
<name>A0ABW3YNZ3_9ACTN</name>
<keyword evidence="2" id="KW-1003">Cell membrane</keyword>
<keyword evidence="12" id="KW-1185">Reference proteome</keyword>
<evidence type="ECO:0000256" key="9">
    <source>
        <dbReference type="SAM" id="Phobius"/>
    </source>
</evidence>
<gene>
    <name evidence="11" type="ORF">ACFQ4H_33500</name>
</gene>
<feature type="transmembrane region" description="Helical" evidence="9">
    <location>
        <begin position="300"/>
        <end position="317"/>
    </location>
</feature>
<evidence type="ECO:0000256" key="7">
    <source>
        <dbReference type="ARBA" id="ARBA00023136"/>
    </source>
</evidence>
<evidence type="ECO:0000256" key="8">
    <source>
        <dbReference type="SAM" id="MobiDB-lite"/>
    </source>
</evidence>
<evidence type="ECO:0000256" key="5">
    <source>
        <dbReference type="ARBA" id="ARBA00022692"/>
    </source>
</evidence>
<keyword evidence="6 9" id="KW-1133">Transmembrane helix</keyword>
<dbReference type="Proteomes" id="UP001597260">
    <property type="component" value="Unassembled WGS sequence"/>
</dbReference>
<keyword evidence="4 11" id="KW-0808">Transferase</keyword>
<feature type="transmembrane region" description="Helical" evidence="9">
    <location>
        <begin position="350"/>
        <end position="371"/>
    </location>
</feature>
<accession>A0ABW3YNZ3</accession>
<sequence length="522" mass="56459">MRRQARQPVTPTTPSTVPDRSDPSTQADQPLSPVAWIPLAVAAGLTGTVLLAFSGRYGYHRDELYYLVAGRHLAWGYDDQPPLLPALARLTDSLSGGSLTALRLPTAVVVGVTVLLVGLLTRELGGGRWAQLLAAVGWATTGVAMVSGHLLSTTPYDVLCWTTTAWLLARWVRTRDDRMLLALGPVLGVGLLAKSLPLLFVAALAIAVLISGPREILRRPALWIAAGIAVALWAPNLWWQATHGWPQLTMTGVIRADADFGGRLGLLPSQVLIMGPPLAVIWIAGLWRLLRNPDARRYRFLGWAYLVVLALTLLTGGREYYPAGAYPVLFASGAIATIGWLSRGARGRRAALGVGLVLNGLSTVTIALPIYPVRTLPHTPQAMINYDAGETVGWPELVSTVARVHRSLPASEQATAVILTRNYGQAGAIDRYGRPLGLPTPYSGHLNFWRWGPPADSATGPVIVIGRWPAEELSRLCGTVVQVASNDNGYGVENEEQGAPIWLCRDLDRPWSQVWPELRRFG</sequence>
<evidence type="ECO:0000313" key="11">
    <source>
        <dbReference type="EMBL" id="MFD1326005.1"/>
    </source>
</evidence>
<evidence type="ECO:0000256" key="2">
    <source>
        <dbReference type="ARBA" id="ARBA00022475"/>
    </source>
</evidence>
<feature type="compositionally biased region" description="Low complexity" evidence="8">
    <location>
        <begin position="8"/>
        <end position="18"/>
    </location>
</feature>
<keyword evidence="3 11" id="KW-0328">Glycosyltransferase</keyword>
<comment type="caution">
    <text evidence="11">The sequence shown here is derived from an EMBL/GenBank/DDBJ whole genome shotgun (WGS) entry which is preliminary data.</text>
</comment>
<keyword evidence="7 9" id="KW-0472">Membrane</keyword>
<dbReference type="InterPro" id="IPR038731">
    <property type="entry name" value="RgtA/B/C-like"/>
</dbReference>
<feature type="transmembrane region" description="Helical" evidence="9">
    <location>
        <begin position="180"/>
        <end position="209"/>
    </location>
</feature>
<evidence type="ECO:0000256" key="4">
    <source>
        <dbReference type="ARBA" id="ARBA00022679"/>
    </source>
</evidence>
<dbReference type="EC" id="2.4.-.-" evidence="11"/>
<evidence type="ECO:0000256" key="3">
    <source>
        <dbReference type="ARBA" id="ARBA00022676"/>
    </source>
</evidence>